<evidence type="ECO:0000256" key="1">
    <source>
        <dbReference type="ARBA" id="ARBA00022737"/>
    </source>
</evidence>
<dbReference type="InterPro" id="IPR011990">
    <property type="entry name" value="TPR-like_helical_dom_sf"/>
</dbReference>
<evidence type="ECO:0000256" key="3">
    <source>
        <dbReference type="PROSITE-ProRule" id="PRU00339"/>
    </source>
</evidence>
<keyword evidence="1" id="KW-0677">Repeat</keyword>
<dbReference type="PANTHER" id="PTHR44858">
    <property type="entry name" value="TETRATRICOPEPTIDE REPEAT PROTEIN 6"/>
    <property type="match status" value="1"/>
</dbReference>
<protein>
    <submittedName>
        <fullName evidence="4">Tetratricopeptide repeat protein</fullName>
    </submittedName>
</protein>
<evidence type="ECO:0000256" key="2">
    <source>
        <dbReference type="ARBA" id="ARBA00022803"/>
    </source>
</evidence>
<dbReference type="Pfam" id="PF00515">
    <property type="entry name" value="TPR_1"/>
    <property type="match status" value="1"/>
</dbReference>
<dbReference type="AlphaFoldDB" id="A0A7C4LLL1"/>
<dbReference type="GO" id="GO:0009279">
    <property type="term" value="C:cell outer membrane"/>
    <property type="evidence" value="ECO:0007669"/>
    <property type="project" value="TreeGrafter"/>
</dbReference>
<dbReference type="Pfam" id="PF13432">
    <property type="entry name" value="TPR_16"/>
    <property type="match status" value="1"/>
</dbReference>
<dbReference type="SUPFAM" id="SSF48452">
    <property type="entry name" value="TPR-like"/>
    <property type="match status" value="2"/>
</dbReference>
<gene>
    <name evidence="4" type="ORF">ENS64_12810</name>
</gene>
<reference evidence="4" key="1">
    <citation type="journal article" date="2020" name="mSystems">
        <title>Genome- and Community-Level Interaction Insights into Carbon Utilization and Element Cycling Functions of Hydrothermarchaeota in Hydrothermal Sediment.</title>
        <authorList>
            <person name="Zhou Z."/>
            <person name="Liu Y."/>
            <person name="Xu W."/>
            <person name="Pan J."/>
            <person name="Luo Z.H."/>
            <person name="Li M."/>
        </authorList>
    </citation>
    <scope>NUCLEOTIDE SEQUENCE [LARGE SCALE GENOMIC DNA]</scope>
    <source>
        <strain evidence="4">SpSt-508</strain>
    </source>
</reference>
<evidence type="ECO:0000313" key="4">
    <source>
        <dbReference type="EMBL" id="HGT40122.1"/>
    </source>
</evidence>
<dbReference type="InterPro" id="IPR019734">
    <property type="entry name" value="TPR_rpt"/>
</dbReference>
<dbReference type="Gene3D" id="1.25.40.10">
    <property type="entry name" value="Tetratricopeptide repeat domain"/>
    <property type="match status" value="3"/>
</dbReference>
<dbReference type="InterPro" id="IPR050498">
    <property type="entry name" value="Ycf3"/>
</dbReference>
<accession>A0A7C4LLL1</accession>
<sequence>MSGNTMRIAGCSSLVAVLAVLGFGWPVGAQPTLPPNILPRSQANPEHERLKQDAEIAYQNSDFARCIDLTGRVLAQNPRDHVALYLRASARVELGALQRNVKEVRAGIEDAREAMRHGGLDQINYYLPYFYGMTALSQLEGRKDHAQVVVTYAAKLLARADLSPEEKANLLYQRATAYVALQELEAAAKDFRAAAVEMPSHLGARLGLADVYVQMQQPAKAEAAFTAAVESAPDNPLVYNNRGMFFQQEGKLREARNDFSKALELNPNFAVAYTNRGFVAMSEGDPFAAEADFTSSLKIDPNQPMVYSLRGTARLAQGNPQGCLADYNHVLRFDPRNPVAQADAGFAKYLAGDYAGAAAAFAQAVATDANLRYLNPWRYWALVKAGQADAANAQLSRMLSQPPQDKDWIDTVLRFLAGQLDEQRLLAAIEQQDGPLRDAQLCEAHFFLAEKKSREGDSPAATRHYQQALDTKQVHLSAYRGAMYALKAFPKSPKT</sequence>
<dbReference type="GO" id="GO:0046813">
    <property type="term" value="P:receptor-mediated virion attachment to host cell"/>
    <property type="evidence" value="ECO:0007669"/>
    <property type="project" value="TreeGrafter"/>
</dbReference>
<dbReference type="PROSITE" id="PS50293">
    <property type="entry name" value="TPR_REGION"/>
    <property type="match status" value="1"/>
</dbReference>
<dbReference type="SMART" id="SM00028">
    <property type="entry name" value="TPR"/>
    <property type="match status" value="9"/>
</dbReference>
<dbReference type="EMBL" id="DSVQ01000016">
    <property type="protein sequence ID" value="HGT40122.1"/>
    <property type="molecule type" value="Genomic_DNA"/>
</dbReference>
<dbReference type="PROSITE" id="PS50005">
    <property type="entry name" value="TPR"/>
    <property type="match status" value="2"/>
</dbReference>
<comment type="caution">
    <text evidence="4">The sequence shown here is derived from an EMBL/GenBank/DDBJ whole genome shotgun (WGS) entry which is preliminary data.</text>
</comment>
<dbReference type="PANTHER" id="PTHR44858:SF1">
    <property type="entry name" value="UDP-N-ACETYLGLUCOSAMINE--PEPTIDE N-ACETYLGLUCOSAMINYLTRANSFERASE SPINDLY-RELATED"/>
    <property type="match status" value="1"/>
</dbReference>
<organism evidence="4">
    <name type="scientific">Schlesneria paludicola</name>
    <dbReference type="NCBI Taxonomy" id="360056"/>
    <lineage>
        <taxon>Bacteria</taxon>
        <taxon>Pseudomonadati</taxon>
        <taxon>Planctomycetota</taxon>
        <taxon>Planctomycetia</taxon>
        <taxon>Planctomycetales</taxon>
        <taxon>Planctomycetaceae</taxon>
        <taxon>Schlesneria</taxon>
    </lineage>
</organism>
<feature type="repeat" description="TPR" evidence="3">
    <location>
        <begin position="270"/>
        <end position="303"/>
    </location>
</feature>
<feature type="repeat" description="TPR" evidence="3">
    <location>
        <begin position="236"/>
        <end position="269"/>
    </location>
</feature>
<name>A0A7C4LLL1_9PLAN</name>
<proteinExistence type="predicted"/>
<keyword evidence="2 3" id="KW-0802">TPR repeat</keyword>